<name>A0A0G4EIQ5_VITBC</name>
<dbReference type="InParanoid" id="A0A0G4EIQ5"/>
<accession>A0A0G4EIQ5</accession>
<keyword evidence="3" id="KW-1185">Reference proteome</keyword>
<evidence type="ECO:0000313" key="3">
    <source>
        <dbReference type="Proteomes" id="UP000041254"/>
    </source>
</evidence>
<dbReference type="EMBL" id="CDMY01000240">
    <property type="protein sequence ID" value="CEL95878.1"/>
    <property type="molecule type" value="Genomic_DNA"/>
</dbReference>
<sequence>MAAYGAGSTMSAQSASSPSALPDPQHPPDGGRPSYRLVSTTGRQLTTEQQPPARCRLSAAELSCVFANWQPWELTRLRPAIGTSLFLHAAANYTHLVIDSTAERPRQMWERMPRPIAHKWGERSLNLRHVGHRHPDHREEWLLEKVVAVIESHAEGRAAYEMKTEEDKRRQRGMVAGRPRDWEPQGSLETISWEGDGRDYFYFDHLAPFDFAPRCAPSPVHLPALKSIRGLVPAHRVLATRDWRTSALEHLSGSASRASWESTRHQPLTYVDVLVHFILSATRLKELSVDDMSAVNFQQLVQAAKAAATAAGRHEGREGPLAGLESIGIDLLQQPSSAENTLELLQAAVDECGCRPLKAISFRLTSSFVDAMSVQAMGVLERFIRGSRLAAPDAAITLKKDRERYSRFDLYLLRADPSACPSPFVKDKLIEMSKLATEVVWDPRCRAAISDGMRDVAGQLAFEQATRLYIIPDVASCPVGPVFPPSHLPPMSGPPASTSVLEALSAKGLPDELRVQGIREADAIALLRAIGREGHLKRLHMELHEADGFQRWAQQAADLPQVESAHIAIKGPFVAGMVESLVQLRGLEELELRAIKCGNVVCPIHANGFHIFQEDDGRSGGNVTVTAIRASSIRGQLPGVSRVHERAATWLLLQGSRLYADRPVLAKWRPVSVPGAVARFTTHTHKKDFYFEVSDPCRSLDFAYASLVSLLNLPLNELTISYDFPSTSIAAAFKQMVECRCPSSILMGFCIEAEPWEAVWGRTTTEAQLSLTMRRLDLDLRNISEAAGMAALVSLGSDKKLKAVHMELTGVGQEGLQWGQSAERLPAVEYMIIKLDVCRARPTVTSLLQLRGLRELHVYVQRNECVQRAMT</sequence>
<dbReference type="Proteomes" id="UP000041254">
    <property type="component" value="Unassembled WGS sequence"/>
</dbReference>
<dbReference type="PhylomeDB" id="A0A0G4EIQ5"/>
<dbReference type="VEuPathDB" id="CryptoDB:Vbra_1144"/>
<evidence type="ECO:0000256" key="1">
    <source>
        <dbReference type="SAM" id="MobiDB-lite"/>
    </source>
</evidence>
<feature type="compositionally biased region" description="Low complexity" evidence="1">
    <location>
        <begin position="1"/>
        <end position="20"/>
    </location>
</feature>
<organism evidence="2 3">
    <name type="scientific">Vitrella brassicaformis (strain CCMP3155)</name>
    <dbReference type="NCBI Taxonomy" id="1169540"/>
    <lineage>
        <taxon>Eukaryota</taxon>
        <taxon>Sar</taxon>
        <taxon>Alveolata</taxon>
        <taxon>Colpodellida</taxon>
        <taxon>Vitrellaceae</taxon>
        <taxon>Vitrella</taxon>
    </lineage>
</organism>
<gene>
    <name evidence="2" type="ORF">Vbra_1144</name>
</gene>
<feature type="region of interest" description="Disordered" evidence="1">
    <location>
        <begin position="163"/>
        <end position="188"/>
    </location>
</feature>
<evidence type="ECO:0000313" key="2">
    <source>
        <dbReference type="EMBL" id="CEL95878.1"/>
    </source>
</evidence>
<feature type="region of interest" description="Disordered" evidence="1">
    <location>
        <begin position="1"/>
        <end position="37"/>
    </location>
</feature>
<proteinExistence type="predicted"/>
<dbReference type="AlphaFoldDB" id="A0A0G4EIQ5"/>
<protein>
    <submittedName>
        <fullName evidence="2">Uncharacterized protein</fullName>
    </submittedName>
</protein>
<reference evidence="2 3" key="1">
    <citation type="submission" date="2014-11" db="EMBL/GenBank/DDBJ databases">
        <authorList>
            <person name="Zhu J."/>
            <person name="Qi W."/>
            <person name="Song R."/>
        </authorList>
    </citation>
    <scope>NUCLEOTIDE SEQUENCE [LARGE SCALE GENOMIC DNA]</scope>
</reference>